<reference evidence="4 5" key="1">
    <citation type="submission" date="2017-09" db="EMBL/GenBank/DDBJ databases">
        <authorList>
            <consortium name="International Durum Wheat Genome Sequencing Consortium (IDWGSC)"/>
            <person name="Milanesi L."/>
        </authorList>
    </citation>
    <scope>NUCLEOTIDE SEQUENCE [LARGE SCALE GENOMIC DNA]</scope>
    <source>
        <strain evidence="5">cv. Svevo</strain>
    </source>
</reference>
<dbReference type="Gene3D" id="6.10.250.940">
    <property type="match status" value="1"/>
</dbReference>
<keyword evidence="3" id="KW-0325">Glycoprotein</keyword>
<dbReference type="InterPro" id="IPR029058">
    <property type="entry name" value="AB_hydrolase_fold"/>
</dbReference>
<proteinExistence type="inferred from homology"/>
<dbReference type="GO" id="GO:0005773">
    <property type="term" value="C:vacuole"/>
    <property type="evidence" value="ECO:0007669"/>
    <property type="project" value="TreeGrafter"/>
</dbReference>
<evidence type="ECO:0008006" key="6">
    <source>
        <dbReference type="Google" id="ProtNLM"/>
    </source>
</evidence>
<name>A0A9R1NLI6_TRITD</name>
<dbReference type="GO" id="GO:0006508">
    <property type="term" value="P:proteolysis"/>
    <property type="evidence" value="ECO:0007669"/>
    <property type="project" value="InterPro"/>
</dbReference>
<dbReference type="PANTHER" id="PTHR11802">
    <property type="entry name" value="SERINE PROTEASE FAMILY S10 SERINE CARBOXYPEPTIDASE"/>
    <property type="match status" value="1"/>
</dbReference>
<dbReference type="GO" id="GO:0004185">
    <property type="term" value="F:serine-type carboxypeptidase activity"/>
    <property type="evidence" value="ECO:0007669"/>
    <property type="project" value="InterPro"/>
</dbReference>
<accession>A0A9R1NLI6</accession>
<evidence type="ECO:0000256" key="3">
    <source>
        <dbReference type="ARBA" id="ARBA00023180"/>
    </source>
</evidence>
<sequence length="213" mass="23680">MYDFFWTHALISDETAEGIDKNCNFTAAGAATSALCDDASDEAGESLRDIDIYNIYAPNCQSEKLVTPPIAPSIENFDPCTDYYVDAYLNRPDVQKAMHANVTRLDHPWSACSEVLTRWVDSAKTVLPIIRELMKNNIRVWVYRLETLTGECPSLPADSLSTSSSSLWRQNGGQTVRGAGHEVPSYQPRRALVLVQNFLAGKALPDCKECEQN</sequence>
<dbReference type="Gene3D" id="3.40.50.1820">
    <property type="entry name" value="alpha/beta hydrolase"/>
    <property type="match status" value="1"/>
</dbReference>
<dbReference type="AlphaFoldDB" id="A0A9R1NLI6"/>
<evidence type="ECO:0000313" key="4">
    <source>
        <dbReference type="EMBL" id="VAH27162.1"/>
    </source>
</evidence>
<protein>
    <recommendedName>
        <fullName evidence="6">Carboxypeptidase</fullName>
    </recommendedName>
</protein>
<dbReference type="Gene3D" id="3.40.50.12670">
    <property type="match status" value="1"/>
</dbReference>
<keyword evidence="5" id="KW-1185">Reference proteome</keyword>
<dbReference type="Gramene" id="TRITD2Av1G037770.9">
    <property type="protein sequence ID" value="TRITD2Av1G037770.9"/>
    <property type="gene ID" value="TRITD2Av1G037770"/>
</dbReference>
<gene>
    <name evidence="4" type="ORF">TRITD_2Av1G037770</name>
</gene>
<dbReference type="PANTHER" id="PTHR11802:SF132">
    <property type="entry name" value="SERINE CARBOXYPEPTIDASE-LIKE 36-RELATED"/>
    <property type="match status" value="1"/>
</dbReference>
<keyword evidence="2" id="KW-0732">Signal</keyword>
<comment type="similarity">
    <text evidence="1">Belongs to the peptidase S10 family.</text>
</comment>
<dbReference type="Proteomes" id="UP000324705">
    <property type="component" value="Chromosome 2A"/>
</dbReference>
<dbReference type="Pfam" id="PF00450">
    <property type="entry name" value="Peptidase_S10"/>
    <property type="match status" value="1"/>
</dbReference>
<dbReference type="InterPro" id="IPR001563">
    <property type="entry name" value="Peptidase_S10"/>
</dbReference>
<evidence type="ECO:0000256" key="1">
    <source>
        <dbReference type="ARBA" id="ARBA00009431"/>
    </source>
</evidence>
<evidence type="ECO:0000256" key="2">
    <source>
        <dbReference type="ARBA" id="ARBA00022729"/>
    </source>
</evidence>
<dbReference type="EMBL" id="LT934113">
    <property type="protein sequence ID" value="VAH27162.1"/>
    <property type="molecule type" value="Genomic_DNA"/>
</dbReference>
<organism evidence="4 5">
    <name type="scientific">Triticum turgidum subsp. durum</name>
    <name type="common">Durum wheat</name>
    <name type="synonym">Triticum durum</name>
    <dbReference type="NCBI Taxonomy" id="4567"/>
    <lineage>
        <taxon>Eukaryota</taxon>
        <taxon>Viridiplantae</taxon>
        <taxon>Streptophyta</taxon>
        <taxon>Embryophyta</taxon>
        <taxon>Tracheophyta</taxon>
        <taxon>Spermatophyta</taxon>
        <taxon>Magnoliopsida</taxon>
        <taxon>Liliopsida</taxon>
        <taxon>Poales</taxon>
        <taxon>Poaceae</taxon>
        <taxon>BOP clade</taxon>
        <taxon>Pooideae</taxon>
        <taxon>Triticodae</taxon>
        <taxon>Triticeae</taxon>
        <taxon>Triticinae</taxon>
        <taxon>Triticum</taxon>
    </lineage>
</organism>
<evidence type="ECO:0000313" key="5">
    <source>
        <dbReference type="Proteomes" id="UP000324705"/>
    </source>
</evidence>
<dbReference type="SUPFAM" id="SSF53474">
    <property type="entry name" value="alpha/beta-Hydrolases"/>
    <property type="match status" value="1"/>
</dbReference>